<reference evidence="2" key="1">
    <citation type="submission" date="2016-11" db="EMBL/GenBank/DDBJ databases">
        <authorList>
            <person name="Varghese N."/>
            <person name="Submissions S."/>
        </authorList>
    </citation>
    <scope>NUCLEOTIDE SEQUENCE [LARGE SCALE GENOMIC DNA]</scope>
    <source>
        <strain evidence="2">DSM 29326</strain>
    </source>
</reference>
<dbReference type="EMBL" id="FQUE01000002">
    <property type="protein sequence ID" value="SHE79034.1"/>
    <property type="molecule type" value="Genomic_DNA"/>
</dbReference>
<sequence length="124" mass="13014">MGYVATKGLRTSAGVFRTGETLPDDLPDDEFDRLVKIGAVGEAKAKAVATRQAPSTSPADPVTFDDPREQAIATVIAGLGENEFTKGGLPDLSAINKRLAEGAEPVTATERDKVWAALSAEEQS</sequence>
<name>A0A1M4WCT0_LOKAT</name>
<keyword evidence="2" id="KW-1185">Reference proteome</keyword>
<proteinExistence type="predicted"/>
<gene>
    <name evidence="1" type="ORF">SAMN05444339_10270</name>
</gene>
<protein>
    <submittedName>
        <fullName evidence="1">Uncharacterized protein</fullName>
    </submittedName>
</protein>
<evidence type="ECO:0000313" key="2">
    <source>
        <dbReference type="Proteomes" id="UP000183987"/>
    </source>
</evidence>
<dbReference type="OrthoDB" id="7877192at2"/>
<dbReference type="RefSeq" id="WP_072856231.1">
    <property type="nucleotide sequence ID" value="NZ_FQUE01000002.1"/>
</dbReference>
<accession>A0A1M4WCT0</accession>
<dbReference type="Proteomes" id="UP000183987">
    <property type="component" value="Unassembled WGS sequence"/>
</dbReference>
<organism evidence="1 2">
    <name type="scientific">Loktanella atrilutea</name>
    <dbReference type="NCBI Taxonomy" id="366533"/>
    <lineage>
        <taxon>Bacteria</taxon>
        <taxon>Pseudomonadati</taxon>
        <taxon>Pseudomonadota</taxon>
        <taxon>Alphaproteobacteria</taxon>
        <taxon>Rhodobacterales</taxon>
        <taxon>Roseobacteraceae</taxon>
        <taxon>Loktanella</taxon>
    </lineage>
</organism>
<evidence type="ECO:0000313" key="1">
    <source>
        <dbReference type="EMBL" id="SHE79034.1"/>
    </source>
</evidence>
<dbReference type="AlphaFoldDB" id="A0A1M4WCT0"/>
<dbReference type="STRING" id="366533.SAMN05444339_10270"/>